<dbReference type="AlphaFoldDB" id="A0A198UKN2"/>
<feature type="domain" description="DUF4300" evidence="2">
    <location>
        <begin position="47"/>
        <end position="286"/>
    </location>
</feature>
<dbReference type="PATRIC" id="fig|480.237.peg.439"/>
<organism evidence="3 4">
    <name type="scientific">Moraxella catarrhalis</name>
    <name type="common">Branhamella catarrhalis</name>
    <dbReference type="NCBI Taxonomy" id="480"/>
    <lineage>
        <taxon>Bacteria</taxon>
        <taxon>Pseudomonadati</taxon>
        <taxon>Pseudomonadota</taxon>
        <taxon>Gammaproteobacteria</taxon>
        <taxon>Moraxellales</taxon>
        <taxon>Moraxellaceae</taxon>
        <taxon>Moraxella</taxon>
    </lineage>
</organism>
<comment type="caution">
    <text evidence="3">The sequence shown here is derived from an EMBL/GenBank/DDBJ whole genome shotgun (WGS) entry which is preliminary data.</text>
</comment>
<dbReference type="PROSITE" id="PS51257">
    <property type="entry name" value="PROKAR_LIPOPROTEIN"/>
    <property type="match status" value="1"/>
</dbReference>
<dbReference type="RefSeq" id="WP_064609977.1">
    <property type="nucleotide sequence ID" value="NZ_LXHB01000020.1"/>
</dbReference>
<dbReference type="EMBL" id="LXHC01000021">
    <property type="protein sequence ID" value="OAU95802.1"/>
    <property type="molecule type" value="Genomic_DNA"/>
</dbReference>
<gene>
    <name evidence="3" type="ORF">AO384_1160</name>
</gene>
<evidence type="ECO:0000313" key="4">
    <source>
        <dbReference type="Proteomes" id="UP000078228"/>
    </source>
</evidence>
<reference evidence="3 4" key="1">
    <citation type="journal article" date="2016" name="Genome Biol. Evol.">
        <title>Comparative Genomic Analyses of the Moraxella catarrhalis Serosensitive and Seroresistant Lineages Demonstrate Their Independent Evolution.</title>
        <authorList>
            <person name="Earl J.P."/>
            <person name="de Vries S.P."/>
            <person name="Ahmed A."/>
            <person name="Powell E."/>
            <person name="Schultz M.P."/>
            <person name="Hermans P.W."/>
            <person name="Hill D.J."/>
            <person name="Zhou Z."/>
            <person name="Constantinidou C.I."/>
            <person name="Hu F.Z."/>
            <person name="Bootsma H.J."/>
            <person name="Ehrlich G.D."/>
        </authorList>
    </citation>
    <scope>NUCLEOTIDE SEQUENCE [LARGE SCALE GENOMIC DNA]</scope>
    <source>
        <strain evidence="3 4">Z7542</strain>
    </source>
</reference>
<evidence type="ECO:0000256" key="1">
    <source>
        <dbReference type="SAM" id="SignalP"/>
    </source>
</evidence>
<dbReference type="Pfam" id="PF14133">
    <property type="entry name" value="DUF4300"/>
    <property type="match status" value="1"/>
</dbReference>
<feature type="chain" id="PRO_5008279769" evidence="1">
    <location>
        <begin position="20"/>
        <end position="292"/>
    </location>
</feature>
<evidence type="ECO:0000313" key="3">
    <source>
        <dbReference type="EMBL" id="OAU95802.1"/>
    </source>
</evidence>
<name>A0A198UKN2_MORCA</name>
<keyword evidence="1" id="KW-0732">Signal</keyword>
<protein>
    <submittedName>
        <fullName evidence="3">Membrane associated protein</fullName>
    </submittedName>
</protein>
<feature type="signal peptide" evidence="1">
    <location>
        <begin position="1"/>
        <end position="19"/>
    </location>
</feature>
<sequence>MKNTPFVLMTICALMVACAPTKPPAKPSEPTDQNPKVSTPTQDKMLISNIADDASEAQVRSVLGQHLSHDQVDLVMSWIKDYNQTIQKVSLTDGFSAKQPDYDTLAMDTLWADAKGDFIDTNCRINTFALLKDTIHISEDPTKSDAQMFFPDHDAIEVGGLIDDTDLPKYNRLYGRVKTQATKDAKIHAEHMKSHFKGIKFDDQATMLSVVFHDDQDGEYLFIGHVGVLVPADDGYLFIEKLSFQDPYQAIKFTSKQDAYTYLLTKYATHYNQPTAQPFVMENDTLVKWVEE</sequence>
<keyword evidence="4" id="KW-1185">Reference proteome</keyword>
<accession>A0A198UKN2</accession>
<dbReference type="OrthoDB" id="3267930at2"/>
<evidence type="ECO:0000259" key="2">
    <source>
        <dbReference type="Pfam" id="PF14133"/>
    </source>
</evidence>
<dbReference type="Proteomes" id="UP000078228">
    <property type="component" value="Unassembled WGS sequence"/>
</dbReference>
<proteinExistence type="predicted"/>
<dbReference type="InterPro" id="IPR025389">
    <property type="entry name" value="DUF4300"/>
</dbReference>